<feature type="non-terminal residue" evidence="5">
    <location>
        <position position="1"/>
    </location>
</feature>
<dbReference type="Gene3D" id="1.10.720.30">
    <property type="entry name" value="SAP domain"/>
    <property type="match status" value="1"/>
</dbReference>
<dbReference type="EMBL" id="PKSG01000967">
    <property type="protein sequence ID" value="POR31892.1"/>
    <property type="molecule type" value="Genomic_DNA"/>
</dbReference>
<evidence type="ECO:0000259" key="4">
    <source>
        <dbReference type="PROSITE" id="PS50800"/>
    </source>
</evidence>
<evidence type="ECO:0000256" key="2">
    <source>
        <dbReference type="ARBA" id="ARBA00046328"/>
    </source>
</evidence>
<feature type="compositionally biased region" description="Low complexity" evidence="3">
    <location>
        <begin position="144"/>
        <end position="153"/>
    </location>
</feature>
<dbReference type="PROSITE" id="PS50800">
    <property type="entry name" value="SAP"/>
    <property type="match status" value="1"/>
</dbReference>
<dbReference type="PANTHER" id="PTHR46551:SF1">
    <property type="entry name" value="SAP DOMAIN-CONTAINING RIBONUCLEOPROTEIN"/>
    <property type="match status" value="1"/>
</dbReference>
<keyword evidence="1" id="KW-0597">Phosphoprotein</keyword>
<gene>
    <name evidence="5" type="ORF">TPAR_07910</name>
</gene>
<dbReference type="Pfam" id="PF18592">
    <property type="entry name" value="Tho1_MOS11_C"/>
    <property type="match status" value="1"/>
</dbReference>
<sequence length="355" mass="37818">SSGASLTRHVQHGCRYVVRAPSREPPALAATRIASLASRLAHLPRHFLFLTTRLPLFSPIATAAATLTPARPQACSHFLPRRRPRPSTSPHLLATAVTPRTMAEYSSLKVPELKKLLAEKKLPQTGNKADLIARLQEDDKKNAAGDAAAQPPASKDDKEDEITYTDDDELAPAAASKPAEDKPAPAPAPAAAAAEPASKQPAEADEAPKADAAEPAAPAESYALGLSATASEAEAKKRADRAKRFGIQEDDDAKKKADRAKRFGIDEKVLATGLDSALPERPLKRGRDRGADEGNRPGKRQSLDRRPERQGRNARSGRAPPRRAGSNGLPTKGSILDDPSEKAKAEKRAARFAAA</sequence>
<accession>A0A2S4KNY0</accession>
<reference evidence="5 6" key="1">
    <citation type="submission" date="2018-01" db="EMBL/GenBank/DDBJ databases">
        <title>Harnessing the power of phylogenomics to disentangle the directionality and signatures of interkingdom host jumping in the parasitic fungal genus Tolypocladium.</title>
        <authorList>
            <person name="Quandt C.A."/>
            <person name="Patterson W."/>
            <person name="Spatafora J.W."/>
        </authorList>
    </citation>
    <scope>NUCLEOTIDE SEQUENCE [LARGE SCALE GENOMIC DNA]</scope>
    <source>
        <strain evidence="5 6">NRBC 100945</strain>
    </source>
</reference>
<name>A0A2S4KNY0_9HYPO</name>
<comment type="caution">
    <text evidence="5">The sequence shown here is derived from an EMBL/GenBank/DDBJ whole genome shotgun (WGS) entry which is preliminary data.</text>
</comment>
<dbReference type="InterPro" id="IPR040746">
    <property type="entry name" value="THO1_MOS11_C"/>
</dbReference>
<evidence type="ECO:0000313" key="5">
    <source>
        <dbReference type="EMBL" id="POR31892.1"/>
    </source>
</evidence>
<dbReference type="GO" id="GO:0005634">
    <property type="term" value="C:nucleus"/>
    <property type="evidence" value="ECO:0007669"/>
    <property type="project" value="TreeGrafter"/>
</dbReference>
<dbReference type="GO" id="GO:0016973">
    <property type="term" value="P:poly(A)+ mRNA export from nucleus"/>
    <property type="evidence" value="ECO:0007669"/>
    <property type="project" value="TreeGrafter"/>
</dbReference>
<dbReference type="Proteomes" id="UP000237481">
    <property type="component" value="Unassembled WGS sequence"/>
</dbReference>
<dbReference type="SMART" id="SM00513">
    <property type="entry name" value="SAP"/>
    <property type="match status" value="1"/>
</dbReference>
<dbReference type="SUPFAM" id="SSF68906">
    <property type="entry name" value="SAP domain"/>
    <property type="match status" value="1"/>
</dbReference>
<feature type="compositionally biased region" description="Basic and acidic residues" evidence="3">
    <location>
        <begin position="339"/>
        <end position="349"/>
    </location>
</feature>
<dbReference type="STRING" id="94208.A0A2S4KNY0"/>
<dbReference type="Pfam" id="PF02037">
    <property type="entry name" value="SAP"/>
    <property type="match status" value="1"/>
</dbReference>
<evidence type="ECO:0000256" key="3">
    <source>
        <dbReference type="SAM" id="MobiDB-lite"/>
    </source>
</evidence>
<feature type="compositionally biased region" description="Acidic residues" evidence="3">
    <location>
        <begin position="158"/>
        <end position="170"/>
    </location>
</feature>
<feature type="compositionally biased region" description="Low complexity" evidence="3">
    <location>
        <begin position="313"/>
        <end position="326"/>
    </location>
</feature>
<proteinExistence type="inferred from homology"/>
<dbReference type="InterPro" id="IPR052240">
    <property type="entry name" value="SAP_domain_ribonucleoprotein"/>
</dbReference>
<feature type="compositionally biased region" description="Basic and acidic residues" evidence="3">
    <location>
        <begin position="233"/>
        <end position="269"/>
    </location>
</feature>
<evidence type="ECO:0000313" key="6">
    <source>
        <dbReference type="Proteomes" id="UP000237481"/>
    </source>
</evidence>
<dbReference type="OrthoDB" id="445357at2759"/>
<comment type="similarity">
    <text evidence="2">Belongs to the SAP domain-containing ribonucleoprotein family.</text>
</comment>
<feature type="domain" description="SAP" evidence="4">
    <location>
        <begin position="105"/>
        <end position="139"/>
    </location>
</feature>
<feature type="compositionally biased region" description="Low complexity" evidence="3">
    <location>
        <begin position="189"/>
        <end position="201"/>
    </location>
</feature>
<feature type="region of interest" description="Disordered" evidence="3">
    <location>
        <begin position="141"/>
        <end position="355"/>
    </location>
</feature>
<organism evidence="5 6">
    <name type="scientific">Tolypocladium paradoxum</name>
    <dbReference type="NCBI Taxonomy" id="94208"/>
    <lineage>
        <taxon>Eukaryota</taxon>
        <taxon>Fungi</taxon>
        <taxon>Dikarya</taxon>
        <taxon>Ascomycota</taxon>
        <taxon>Pezizomycotina</taxon>
        <taxon>Sordariomycetes</taxon>
        <taxon>Hypocreomycetidae</taxon>
        <taxon>Hypocreales</taxon>
        <taxon>Ophiocordycipitaceae</taxon>
        <taxon>Tolypocladium</taxon>
    </lineage>
</organism>
<evidence type="ECO:0000256" key="1">
    <source>
        <dbReference type="ARBA" id="ARBA00022553"/>
    </source>
</evidence>
<dbReference type="InterPro" id="IPR003034">
    <property type="entry name" value="SAP_dom"/>
</dbReference>
<protein>
    <recommendedName>
        <fullName evidence="4">SAP domain-containing protein</fullName>
    </recommendedName>
</protein>
<keyword evidence="6" id="KW-1185">Reference proteome</keyword>
<feature type="compositionally biased region" description="Basic and acidic residues" evidence="3">
    <location>
        <begin position="281"/>
        <end position="311"/>
    </location>
</feature>
<dbReference type="InterPro" id="IPR036361">
    <property type="entry name" value="SAP_dom_sf"/>
</dbReference>
<dbReference type="AlphaFoldDB" id="A0A2S4KNY0"/>
<dbReference type="PANTHER" id="PTHR46551">
    <property type="entry name" value="SAP DOMAIN-CONTAINING RIBONUCLEOPROTEIN"/>
    <property type="match status" value="1"/>
</dbReference>